<comment type="similarity">
    <text evidence="1">Belongs to the peptidase A31 family.</text>
</comment>
<organism evidence="5 6">
    <name type="scientific">Gemmatimonas aurantiaca</name>
    <dbReference type="NCBI Taxonomy" id="173480"/>
    <lineage>
        <taxon>Bacteria</taxon>
        <taxon>Pseudomonadati</taxon>
        <taxon>Gemmatimonadota</taxon>
        <taxon>Gemmatimonadia</taxon>
        <taxon>Gemmatimonadales</taxon>
        <taxon>Gemmatimonadaceae</taxon>
        <taxon>Gemmatimonas</taxon>
    </lineage>
</organism>
<name>A0A3D4V421_9BACT</name>
<gene>
    <name evidence="5" type="ORF">DGD08_01510</name>
</gene>
<dbReference type="EMBL" id="DPIY01000001">
    <property type="protein sequence ID" value="HCT55869.1"/>
    <property type="molecule type" value="Genomic_DNA"/>
</dbReference>
<reference evidence="5 6" key="1">
    <citation type="journal article" date="2018" name="Nat. Biotechnol.">
        <title>A standardized bacterial taxonomy based on genome phylogeny substantially revises the tree of life.</title>
        <authorList>
            <person name="Parks D.H."/>
            <person name="Chuvochina M."/>
            <person name="Waite D.W."/>
            <person name="Rinke C."/>
            <person name="Skarshewski A."/>
            <person name="Chaumeil P.A."/>
            <person name="Hugenholtz P."/>
        </authorList>
    </citation>
    <scope>NUCLEOTIDE SEQUENCE [LARGE SCALE GENOMIC DNA]</scope>
    <source>
        <strain evidence="5">UBA8844</strain>
    </source>
</reference>
<dbReference type="GO" id="GO:0004190">
    <property type="term" value="F:aspartic-type endopeptidase activity"/>
    <property type="evidence" value="ECO:0007669"/>
    <property type="project" value="UniProtKB-KW"/>
</dbReference>
<dbReference type="PANTHER" id="PTHR30302">
    <property type="entry name" value="HYDROGENASE 1 MATURATION PROTEASE"/>
    <property type="match status" value="1"/>
</dbReference>
<accession>A0A3D4V421</accession>
<dbReference type="AlphaFoldDB" id="A0A3D4V421"/>
<keyword evidence="3" id="KW-0064">Aspartyl protease</keyword>
<dbReference type="GO" id="GO:0016485">
    <property type="term" value="P:protein processing"/>
    <property type="evidence" value="ECO:0007669"/>
    <property type="project" value="TreeGrafter"/>
</dbReference>
<dbReference type="Gene3D" id="3.40.50.1450">
    <property type="entry name" value="HybD-like"/>
    <property type="match status" value="1"/>
</dbReference>
<dbReference type="InterPro" id="IPR000671">
    <property type="entry name" value="Peptidase_A31"/>
</dbReference>
<dbReference type="OMA" id="PHQLGLC"/>
<dbReference type="PANTHER" id="PTHR30302:SF1">
    <property type="entry name" value="HYDROGENASE 2 MATURATION PROTEASE"/>
    <property type="match status" value="1"/>
</dbReference>
<dbReference type="GO" id="GO:0008047">
    <property type="term" value="F:enzyme activator activity"/>
    <property type="evidence" value="ECO:0007669"/>
    <property type="project" value="InterPro"/>
</dbReference>
<evidence type="ECO:0000256" key="1">
    <source>
        <dbReference type="ARBA" id="ARBA00006814"/>
    </source>
</evidence>
<keyword evidence="4" id="KW-0378">Hydrolase</keyword>
<evidence type="ECO:0000256" key="2">
    <source>
        <dbReference type="ARBA" id="ARBA00022670"/>
    </source>
</evidence>
<dbReference type="SUPFAM" id="SSF53163">
    <property type="entry name" value="HybD-like"/>
    <property type="match status" value="1"/>
</dbReference>
<sequence length="164" mass="17593">MNDSVRVLIVGCGNLLRGDDAVGPILVRHLWDRGVPHGVRCADGGTGGMDVGFQMRGVPHVIIVDACRSGSEPGAIFRLDGRDAETPPLAGVNLHAFRWDHALAFARWALKEDYPPRIDVWLIEGAQFDPGAPLSPAIDAAMHRVADLLMQEVDAAIAVQEAVS</sequence>
<keyword evidence="2" id="KW-0645">Protease</keyword>
<evidence type="ECO:0000313" key="5">
    <source>
        <dbReference type="EMBL" id="HCT55869.1"/>
    </source>
</evidence>
<dbReference type="Pfam" id="PF01750">
    <property type="entry name" value="HycI"/>
    <property type="match status" value="1"/>
</dbReference>
<dbReference type="PRINTS" id="PR00446">
    <property type="entry name" value="HYDRGNUPTAKE"/>
</dbReference>
<evidence type="ECO:0000313" key="6">
    <source>
        <dbReference type="Proteomes" id="UP000264071"/>
    </source>
</evidence>
<dbReference type="NCBIfam" id="TIGR00072">
    <property type="entry name" value="hydrog_prot"/>
    <property type="match status" value="1"/>
</dbReference>
<protein>
    <submittedName>
        <fullName evidence="5">Peptidase M52</fullName>
    </submittedName>
</protein>
<evidence type="ECO:0000256" key="3">
    <source>
        <dbReference type="ARBA" id="ARBA00022750"/>
    </source>
</evidence>
<evidence type="ECO:0000256" key="4">
    <source>
        <dbReference type="ARBA" id="ARBA00022801"/>
    </source>
</evidence>
<comment type="caution">
    <text evidence="5">The sequence shown here is derived from an EMBL/GenBank/DDBJ whole genome shotgun (WGS) entry which is preliminary data.</text>
</comment>
<proteinExistence type="inferred from homology"/>
<dbReference type="InterPro" id="IPR023430">
    <property type="entry name" value="Pept_HybD-like_dom_sf"/>
</dbReference>
<dbReference type="Proteomes" id="UP000264071">
    <property type="component" value="Unassembled WGS sequence"/>
</dbReference>